<accession>A0A8H8BUW9</accession>
<sequence>MARTKASVRRAWEASKTNLQPWWYTALPNAMKLLDPTHTGEIGFRNPEVDRARANILSSCDLYRPNAQANVFLNLLEAIEKERKETFLHHQALVANLEAQLKSTKAKDVSASTTQHDPLDQGQIVEAPPNDMQSLGRVVLRGPISPSIVPVSQPTGLTDSDSPVKSQSTKFDGGADGNMATRAEHKDKDPLKFRFKCDRCEKSFTRSTTLQEHRRSHNDERRWGCQHCKKRFVRLKDCKRHKSLQHAPKTIECGRSFWLQGEGWQWGCHQRFTREDGLVSHLRTEKGQKCLQPFLADNNYLFFLANGDEWDQGNKFRCSQARNSCQKEFDELGQFLRHLKAPAGKICATEWIVRYVVNIYRGRSEASLVPPSSENGAEQRRTLIPRNEEVPGRAPDHDSAERALHTPMPLENVISLPADDTNS</sequence>
<dbReference type="Gene3D" id="3.30.160.60">
    <property type="entry name" value="Classic Zinc Finger"/>
    <property type="match status" value="1"/>
</dbReference>
<evidence type="ECO:0000256" key="2">
    <source>
        <dbReference type="ARBA" id="ARBA00022723"/>
    </source>
</evidence>
<dbReference type="FunFam" id="3.30.160.60:FF:000446">
    <property type="entry name" value="Zinc finger protein"/>
    <property type="match status" value="1"/>
</dbReference>
<protein>
    <recommendedName>
        <fullName evidence="9">C2H2-type domain-containing protein</fullName>
    </recommendedName>
</protein>
<name>A0A8H8BUW9_9HELO</name>
<gene>
    <name evidence="10" type="ORF">IFR04_002056</name>
</gene>
<feature type="compositionally biased region" description="Basic and acidic residues" evidence="8">
    <location>
        <begin position="377"/>
        <end position="404"/>
    </location>
</feature>
<dbReference type="InterPro" id="IPR050331">
    <property type="entry name" value="Zinc_finger"/>
</dbReference>
<comment type="subcellular location">
    <subcellularLocation>
        <location evidence="1">Nucleus</location>
    </subcellularLocation>
</comment>
<reference evidence="10" key="1">
    <citation type="submission" date="2021-02" db="EMBL/GenBank/DDBJ databases">
        <title>Genome sequence Cadophora malorum strain M34.</title>
        <authorList>
            <person name="Stefanovic E."/>
            <person name="Vu D."/>
            <person name="Scully C."/>
            <person name="Dijksterhuis J."/>
            <person name="Roader J."/>
            <person name="Houbraken J."/>
        </authorList>
    </citation>
    <scope>NUCLEOTIDE SEQUENCE</scope>
    <source>
        <strain evidence="10">M34</strain>
    </source>
</reference>
<dbReference type="Proteomes" id="UP000664132">
    <property type="component" value="Unassembled WGS sequence"/>
</dbReference>
<dbReference type="SUPFAM" id="SSF57667">
    <property type="entry name" value="beta-beta-alpha zinc fingers"/>
    <property type="match status" value="1"/>
</dbReference>
<dbReference type="PROSITE" id="PS50157">
    <property type="entry name" value="ZINC_FINGER_C2H2_2"/>
    <property type="match status" value="1"/>
</dbReference>
<comment type="caution">
    <text evidence="10">The sequence shown here is derived from an EMBL/GenBank/DDBJ whole genome shotgun (WGS) entry which is preliminary data.</text>
</comment>
<evidence type="ECO:0000256" key="4">
    <source>
        <dbReference type="ARBA" id="ARBA00022771"/>
    </source>
</evidence>
<dbReference type="GO" id="GO:0008270">
    <property type="term" value="F:zinc ion binding"/>
    <property type="evidence" value="ECO:0007669"/>
    <property type="project" value="UniProtKB-KW"/>
</dbReference>
<dbReference type="InterPro" id="IPR036236">
    <property type="entry name" value="Znf_C2H2_sf"/>
</dbReference>
<evidence type="ECO:0000256" key="6">
    <source>
        <dbReference type="ARBA" id="ARBA00023242"/>
    </source>
</evidence>
<keyword evidence="2" id="KW-0479">Metal-binding</keyword>
<dbReference type="InterPro" id="IPR013087">
    <property type="entry name" value="Znf_C2H2_type"/>
</dbReference>
<evidence type="ECO:0000256" key="1">
    <source>
        <dbReference type="ARBA" id="ARBA00004123"/>
    </source>
</evidence>
<dbReference type="PANTHER" id="PTHR16515:SF49">
    <property type="entry name" value="GASTRULA ZINC FINGER PROTEIN XLCGF49.1-LIKE-RELATED"/>
    <property type="match status" value="1"/>
</dbReference>
<organism evidence="10 11">
    <name type="scientific">Cadophora malorum</name>
    <dbReference type="NCBI Taxonomy" id="108018"/>
    <lineage>
        <taxon>Eukaryota</taxon>
        <taxon>Fungi</taxon>
        <taxon>Dikarya</taxon>
        <taxon>Ascomycota</taxon>
        <taxon>Pezizomycotina</taxon>
        <taxon>Leotiomycetes</taxon>
        <taxon>Helotiales</taxon>
        <taxon>Ploettnerulaceae</taxon>
        <taxon>Cadophora</taxon>
    </lineage>
</organism>
<evidence type="ECO:0000259" key="9">
    <source>
        <dbReference type="PROSITE" id="PS50157"/>
    </source>
</evidence>
<evidence type="ECO:0000313" key="11">
    <source>
        <dbReference type="Proteomes" id="UP000664132"/>
    </source>
</evidence>
<feature type="region of interest" description="Disordered" evidence="8">
    <location>
        <begin position="367"/>
        <end position="423"/>
    </location>
</feature>
<keyword evidence="4 7" id="KW-0863">Zinc-finger</keyword>
<keyword evidence="11" id="KW-1185">Reference proteome</keyword>
<feature type="domain" description="C2H2-type" evidence="9">
    <location>
        <begin position="195"/>
        <end position="222"/>
    </location>
</feature>
<evidence type="ECO:0000256" key="7">
    <source>
        <dbReference type="PROSITE-ProRule" id="PRU00042"/>
    </source>
</evidence>
<dbReference type="AlphaFoldDB" id="A0A8H8BUW9"/>
<evidence type="ECO:0000313" key="10">
    <source>
        <dbReference type="EMBL" id="KAG4424896.1"/>
    </source>
</evidence>
<evidence type="ECO:0000256" key="3">
    <source>
        <dbReference type="ARBA" id="ARBA00022737"/>
    </source>
</evidence>
<feature type="region of interest" description="Disordered" evidence="8">
    <location>
        <begin position="110"/>
        <end position="129"/>
    </location>
</feature>
<keyword evidence="3" id="KW-0677">Repeat</keyword>
<dbReference type="OrthoDB" id="8117402at2759"/>
<dbReference type="PROSITE" id="PS00028">
    <property type="entry name" value="ZINC_FINGER_C2H2_1"/>
    <property type="match status" value="2"/>
</dbReference>
<dbReference type="EMBL" id="JAFJYH010000016">
    <property type="protein sequence ID" value="KAG4424896.1"/>
    <property type="molecule type" value="Genomic_DNA"/>
</dbReference>
<evidence type="ECO:0000256" key="5">
    <source>
        <dbReference type="ARBA" id="ARBA00022833"/>
    </source>
</evidence>
<dbReference type="GO" id="GO:0010468">
    <property type="term" value="P:regulation of gene expression"/>
    <property type="evidence" value="ECO:0007669"/>
    <property type="project" value="TreeGrafter"/>
</dbReference>
<evidence type="ECO:0000256" key="8">
    <source>
        <dbReference type="SAM" id="MobiDB-lite"/>
    </source>
</evidence>
<keyword evidence="5" id="KW-0862">Zinc</keyword>
<proteinExistence type="predicted"/>
<dbReference type="PANTHER" id="PTHR16515">
    <property type="entry name" value="PR DOMAIN ZINC FINGER PROTEIN"/>
    <property type="match status" value="1"/>
</dbReference>
<dbReference type="SMART" id="SM00355">
    <property type="entry name" value="ZnF_C2H2"/>
    <property type="match status" value="2"/>
</dbReference>
<keyword evidence="6" id="KW-0539">Nucleus</keyword>
<feature type="compositionally biased region" description="Polar residues" evidence="8">
    <location>
        <begin position="153"/>
        <end position="170"/>
    </location>
</feature>
<feature type="region of interest" description="Disordered" evidence="8">
    <location>
        <begin position="149"/>
        <end position="181"/>
    </location>
</feature>
<dbReference type="GO" id="GO:0005634">
    <property type="term" value="C:nucleus"/>
    <property type="evidence" value="ECO:0007669"/>
    <property type="project" value="UniProtKB-SubCell"/>
</dbReference>
<dbReference type="Pfam" id="PF00096">
    <property type="entry name" value="zf-C2H2"/>
    <property type="match status" value="1"/>
</dbReference>